<dbReference type="EMBL" id="JAUEPS010000001">
    <property type="protein sequence ID" value="KAK0469054.1"/>
    <property type="molecule type" value="Genomic_DNA"/>
</dbReference>
<keyword evidence="1" id="KW-1133">Transmembrane helix</keyword>
<keyword evidence="1" id="KW-0812">Transmembrane</keyword>
<comment type="caution">
    <text evidence="3">The sequence shown here is derived from an EMBL/GenBank/DDBJ whole genome shotgun (WGS) entry which is preliminary data.</text>
</comment>
<evidence type="ECO:0000313" key="4">
    <source>
        <dbReference type="Proteomes" id="UP001175211"/>
    </source>
</evidence>
<evidence type="ECO:0000256" key="1">
    <source>
        <dbReference type="SAM" id="Phobius"/>
    </source>
</evidence>
<feature type="chain" id="PRO_5041220667" evidence="2">
    <location>
        <begin position="19"/>
        <end position="130"/>
    </location>
</feature>
<protein>
    <submittedName>
        <fullName evidence="3">Uncharacterized protein</fullName>
    </submittedName>
</protein>
<organism evidence="3 4">
    <name type="scientific">Armillaria tabescens</name>
    <name type="common">Ringless honey mushroom</name>
    <name type="synonym">Agaricus tabescens</name>
    <dbReference type="NCBI Taxonomy" id="1929756"/>
    <lineage>
        <taxon>Eukaryota</taxon>
        <taxon>Fungi</taxon>
        <taxon>Dikarya</taxon>
        <taxon>Basidiomycota</taxon>
        <taxon>Agaricomycotina</taxon>
        <taxon>Agaricomycetes</taxon>
        <taxon>Agaricomycetidae</taxon>
        <taxon>Agaricales</taxon>
        <taxon>Marasmiineae</taxon>
        <taxon>Physalacriaceae</taxon>
        <taxon>Desarmillaria</taxon>
    </lineage>
</organism>
<dbReference type="RefSeq" id="XP_060338847.1">
    <property type="nucleotide sequence ID" value="XM_060482743.1"/>
</dbReference>
<name>A0AA39NP42_ARMTA</name>
<evidence type="ECO:0000256" key="2">
    <source>
        <dbReference type="SAM" id="SignalP"/>
    </source>
</evidence>
<keyword evidence="4" id="KW-1185">Reference proteome</keyword>
<reference evidence="3" key="1">
    <citation type="submission" date="2023-06" db="EMBL/GenBank/DDBJ databases">
        <authorList>
            <consortium name="Lawrence Berkeley National Laboratory"/>
            <person name="Ahrendt S."/>
            <person name="Sahu N."/>
            <person name="Indic B."/>
            <person name="Wong-Bajracharya J."/>
            <person name="Merenyi Z."/>
            <person name="Ke H.-M."/>
            <person name="Monk M."/>
            <person name="Kocsube S."/>
            <person name="Drula E."/>
            <person name="Lipzen A."/>
            <person name="Balint B."/>
            <person name="Henrissat B."/>
            <person name="Andreopoulos B."/>
            <person name="Martin F.M."/>
            <person name="Harder C.B."/>
            <person name="Rigling D."/>
            <person name="Ford K.L."/>
            <person name="Foster G.D."/>
            <person name="Pangilinan J."/>
            <person name="Papanicolaou A."/>
            <person name="Barry K."/>
            <person name="LaButti K."/>
            <person name="Viragh M."/>
            <person name="Koriabine M."/>
            <person name="Yan M."/>
            <person name="Riley R."/>
            <person name="Champramary S."/>
            <person name="Plett K.L."/>
            <person name="Tsai I.J."/>
            <person name="Slot J."/>
            <person name="Sipos G."/>
            <person name="Plett J."/>
            <person name="Nagy L.G."/>
            <person name="Grigoriev I.V."/>
        </authorList>
    </citation>
    <scope>NUCLEOTIDE SEQUENCE</scope>
    <source>
        <strain evidence="3">CCBAS 213</strain>
    </source>
</reference>
<accession>A0AA39NP42</accession>
<dbReference type="AlphaFoldDB" id="A0AA39NP42"/>
<proteinExistence type="predicted"/>
<sequence length="130" mass="14748">MLLCLFFISVMTIATLLAADLVSFRRVPVFSPFVRISESDKENRQIEAKRIDKICGSGEKKVLRACISKGCVDEQQLLFSRTIHLKNIFPEHGHRQGYFYPLSTFACFVVAFVNTGIKTQTINDMSLLLD</sequence>
<feature type="signal peptide" evidence="2">
    <location>
        <begin position="1"/>
        <end position="18"/>
    </location>
</feature>
<dbReference type="GeneID" id="85366291"/>
<keyword evidence="2" id="KW-0732">Signal</keyword>
<gene>
    <name evidence="3" type="ORF">EV420DRAFT_5956</name>
</gene>
<keyword evidence="1" id="KW-0472">Membrane</keyword>
<evidence type="ECO:0000313" key="3">
    <source>
        <dbReference type="EMBL" id="KAK0469054.1"/>
    </source>
</evidence>
<dbReference type="Proteomes" id="UP001175211">
    <property type="component" value="Unassembled WGS sequence"/>
</dbReference>
<feature type="transmembrane region" description="Helical" evidence="1">
    <location>
        <begin position="98"/>
        <end position="117"/>
    </location>
</feature>